<evidence type="ECO:0008006" key="3">
    <source>
        <dbReference type="Google" id="ProtNLM"/>
    </source>
</evidence>
<evidence type="ECO:0000313" key="1">
    <source>
        <dbReference type="EMBL" id="KAF2108504.1"/>
    </source>
</evidence>
<gene>
    <name evidence="1" type="ORF">BDV96DRAFT_652753</name>
</gene>
<accession>A0A6A5YP43</accession>
<organism evidence="1 2">
    <name type="scientific">Lophiotrema nucula</name>
    <dbReference type="NCBI Taxonomy" id="690887"/>
    <lineage>
        <taxon>Eukaryota</taxon>
        <taxon>Fungi</taxon>
        <taxon>Dikarya</taxon>
        <taxon>Ascomycota</taxon>
        <taxon>Pezizomycotina</taxon>
        <taxon>Dothideomycetes</taxon>
        <taxon>Pleosporomycetidae</taxon>
        <taxon>Pleosporales</taxon>
        <taxon>Lophiotremataceae</taxon>
        <taxon>Lophiotrema</taxon>
    </lineage>
</organism>
<dbReference type="AlphaFoldDB" id="A0A6A5YP43"/>
<dbReference type="EMBL" id="ML977347">
    <property type="protein sequence ID" value="KAF2108504.1"/>
    <property type="molecule type" value="Genomic_DNA"/>
</dbReference>
<dbReference type="Proteomes" id="UP000799770">
    <property type="component" value="Unassembled WGS sequence"/>
</dbReference>
<reference evidence="1" key="1">
    <citation type="journal article" date="2020" name="Stud. Mycol.">
        <title>101 Dothideomycetes genomes: a test case for predicting lifestyles and emergence of pathogens.</title>
        <authorList>
            <person name="Haridas S."/>
            <person name="Albert R."/>
            <person name="Binder M."/>
            <person name="Bloem J."/>
            <person name="Labutti K."/>
            <person name="Salamov A."/>
            <person name="Andreopoulos B."/>
            <person name="Baker S."/>
            <person name="Barry K."/>
            <person name="Bills G."/>
            <person name="Bluhm B."/>
            <person name="Cannon C."/>
            <person name="Castanera R."/>
            <person name="Culley D."/>
            <person name="Daum C."/>
            <person name="Ezra D."/>
            <person name="Gonzalez J."/>
            <person name="Henrissat B."/>
            <person name="Kuo A."/>
            <person name="Liang C."/>
            <person name="Lipzen A."/>
            <person name="Lutzoni F."/>
            <person name="Magnuson J."/>
            <person name="Mondo S."/>
            <person name="Nolan M."/>
            <person name="Ohm R."/>
            <person name="Pangilinan J."/>
            <person name="Park H.-J."/>
            <person name="Ramirez L."/>
            <person name="Alfaro M."/>
            <person name="Sun H."/>
            <person name="Tritt A."/>
            <person name="Yoshinaga Y."/>
            <person name="Zwiers L.-H."/>
            <person name="Turgeon B."/>
            <person name="Goodwin S."/>
            <person name="Spatafora J."/>
            <person name="Crous P."/>
            <person name="Grigoriev I."/>
        </authorList>
    </citation>
    <scope>NUCLEOTIDE SEQUENCE</scope>
    <source>
        <strain evidence="1">CBS 627.86</strain>
    </source>
</reference>
<sequence length="321" mass="36573">MASSTTMLSLPNELLGQIVEGIESVKDVRSLALTCKRFSGFCQERLISTAAVQLKMIGRLVEILYRAPDLAKWLTCLHLICYDTPEDMQKYLVPIAKRKLEAAIESIMWAPNAKFDLDVWNAAFQFDSAAEMMALLLLCVPDLNEVSFSVRQPWKVPFLGDLVTVTTDPPYKALASEIIPQNIEIYDHGVCADSPPMPRDPRWELCFANFKAIKHFSISADVFGSYVYRPFTHWGGRIDYDGLFPASIETLRFHECDEYVVEDYLEDIPFSQVRLPHLKVISLCVKFLPETARRYALVASLNPDVVEMSHHLKHLDIQLWV</sequence>
<evidence type="ECO:0000313" key="2">
    <source>
        <dbReference type="Proteomes" id="UP000799770"/>
    </source>
</evidence>
<protein>
    <recommendedName>
        <fullName evidence="3">F-box domain-containing protein</fullName>
    </recommendedName>
</protein>
<name>A0A6A5YP43_9PLEO</name>
<keyword evidence="2" id="KW-1185">Reference proteome</keyword>
<proteinExistence type="predicted"/>